<dbReference type="SUPFAM" id="SSF53335">
    <property type="entry name" value="S-adenosyl-L-methionine-dependent methyltransferases"/>
    <property type="match status" value="1"/>
</dbReference>
<sequence>MIGYSCRSCGATLHTSFCDLGMSPLSNAFVAPQRLGNGETFYPLQAFVCDSCFLVQLAEFESPENIFGDYLYFSSFSTSWLDHAKRYVEEMTQKLSLGGSSQVVELASNDGYLLQYFVAKGIPALGIEPAANVAEVARAKGVPTHVDFFGAEVARRLRDDGKAADLLLGNNVLAHVPALNDFVEGIAILLKPDGRVTMEFPHLLRLIESNQFDTIYHEHFSYLSLTAVDTLFRRHGLVVVDVDELPTHGGSLRIHARHAAAAEIAPSVPALLDREQAHGLRTIETYTSFDRQVQATKRALLTFLIKAKSAGKSIVGYGAAAKGNTLLNFCGIRSDFVDYVADRSPHKQGLYLPGTHIPVVAPERIAETKPDYVLILPWNLREEIADQLAFVREWGGRFVVPIPNVQVF</sequence>
<dbReference type="Pfam" id="PF08484">
    <property type="entry name" value="Methyltransf_14"/>
    <property type="match status" value="1"/>
</dbReference>
<accession>A0A336JPL7</accession>
<organism evidence="4 5">
    <name type="scientific">Rhodopseudomonas pentothenatexigens</name>
    <dbReference type="NCBI Taxonomy" id="999699"/>
    <lineage>
        <taxon>Bacteria</taxon>
        <taxon>Pseudomonadati</taxon>
        <taxon>Pseudomonadota</taxon>
        <taxon>Alphaproteobacteria</taxon>
        <taxon>Hyphomicrobiales</taxon>
        <taxon>Nitrobacteraceae</taxon>
        <taxon>Rhodopseudomonas</taxon>
    </lineage>
</organism>
<evidence type="ECO:0000259" key="2">
    <source>
        <dbReference type="Pfam" id="PF08484"/>
    </source>
</evidence>
<dbReference type="PANTHER" id="PTHR43861:SF5">
    <property type="entry name" value="BLL5978 PROTEIN"/>
    <property type="match status" value="1"/>
</dbReference>
<dbReference type="Pfam" id="PF08421">
    <property type="entry name" value="Methyltransf_13"/>
    <property type="match status" value="1"/>
</dbReference>
<reference evidence="3 6" key="2">
    <citation type="submission" date="2018-07" db="EMBL/GenBank/DDBJ databases">
        <title>Genomic Encyclopedia of Archaeal and Bacterial Type Strains, Phase II (KMG-II): from individual species to whole genera.</title>
        <authorList>
            <person name="Goeker M."/>
        </authorList>
    </citation>
    <scope>NUCLEOTIDE SEQUENCE [LARGE SCALE GENOMIC DNA]</scope>
    <source>
        <strain evidence="3 6">JA575</strain>
    </source>
</reference>
<dbReference type="AlphaFoldDB" id="A0A336JPL7"/>
<keyword evidence="4" id="KW-0808">Transferase</keyword>
<name>A0A336JPL7_9BRAD</name>
<dbReference type="EMBL" id="UFQQ01000005">
    <property type="protein sequence ID" value="SSW89999.1"/>
    <property type="molecule type" value="Genomic_DNA"/>
</dbReference>
<evidence type="ECO:0000313" key="5">
    <source>
        <dbReference type="Proteomes" id="UP000252631"/>
    </source>
</evidence>
<dbReference type="OrthoDB" id="9815644at2"/>
<dbReference type="InterPro" id="IPR038576">
    <property type="entry name" value="Methyltransf_Zn-bd_dom_put_sf"/>
</dbReference>
<dbReference type="Gene3D" id="6.10.250.3100">
    <property type="match status" value="1"/>
</dbReference>
<dbReference type="InterPro" id="IPR029063">
    <property type="entry name" value="SAM-dependent_MTases_sf"/>
</dbReference>
<gene>
    <name evidence="3" type="ORF">BJ125_10553</name>
    <name evidence="4" type="ORF">SAMN05892882_10553</name>
</gene>
<dbReference type="Gene3D" id="3.40.50.150">
    <property type="entry name" value="Vaccinia Virus protein VP39"/>
    <property type="match status" value="1"/>
</dbReference>
<keyword evidence="6" id="KW-1185">Reference proteome</keyword>
<dbReference type="GO" id="GO:0008168">
    <property type="term" value="F:methyltransferase activity"/>
    <property type="evidence" value="ECO:0007669"/>
    <property type="project" value="UniProtKB-KW"/>
</dbReference>
<dbReference type="CDD" id="cd02440">
    <property type="entry name" value="AdoMet_MTases"/>
    <property type="match status" value="1"/>
</dbReference>
<protein>
    <submittedName>
        <fullName evidence="4">Methyltransferase family protein</fullName>
    </submittedName>
</protein>
<feature type="domain" description="C-methyltransferase" evidence="2">
    <location>
        <begin position="246"/>
        <end position="403"/>
    </location>
</feature>
<dbReference type="InterPro" id="IPR013691">
    <property type="entry name" value="MeTrfase_14"/>
</dbReference>
<reference evidence="4 5" key="1">
    <citation type="submission" date="2017-08" db="EMBL/GenBank/DDBJ databases">
        <authorList>
            <person name="de Groot N.N."/>
        </authorList>
    </citation>
    <scope>NUCLEOTIDE SEQUENCE [LARGE SCALE GENOMIC DNA]</scope>
    <source>
        <strain evidence="4 5">JA575</strain>
    </source>
</reference>
<dbReference type="Pfam" id="PF13489">
    <property type="entry name" value="Methyltransf_23"/>
    <property type="match status" value="1"/>
</dbReference>
<evidence type="ECO:0000259" key="1">
    <source>
        <dbReference type="Pfam" id="PF08421"/>
    </source>
</evidence>
<evidence type="ECO:0000313" key="3">
    <source>
        <dbReference type="EMBL" id="RED37974.1"/>
    </source>
</evidence>
<dbReference type="EMBL" id="QRDT01000005">
    <property type="protein sequence ID" value="RED37974.1"/>
    <property type="molecule type" value="Genomic_DNA"/>
</dbReference>
<keyword evidence="4" id="KW-0489">Methyltransferase</keyword>
<evidence type="ECO:0000313" key="6">
    <source>
        <dbReference type="Proteomes" id="UP000256343"/>
    </source>
</evidence>
<dbReference type="Proteomes" id="UP000252631">
    <property type="component" value="Unassembled WGS sequence"/>
</dbReference>
<dbReference type="Gene3D" id="3.40.50.720">
    <property type="entry name" value="NAD(P)-binding Rossmann-like Domain"/>
    <property type="match status" value="1"/>
</dbReference>
<dbReference type="Proteomes" id="UP000256343">
    <property type="component" value="Unassembled WGS sequence"/>
</dbReference>
<dbReference type="GO" id="GO:0032259">
    <property type="term" value="P:methylation"/>
    <property type="evidence" value="ECO:0007669"/>
    <property type="project" value="UniProtKB-KW"/>
</dbReference>
<evidence type="ECO:0000313" key="4">
    <source>
        <dbReference type="EMBL" id="SSW89999.1"/>
    </source>
</evidence>
<feature type="domain" description="Methyltransferase putative zinc binding" evidence="1">
    <location>
        <begin position="6"/>
        <end position="67"/>
    </location>
</feature>
<dbReference type="Gene3D" id="6.20.50.110">
    <property type="entry name" value="Methyltransferase, zinc-binding domain"/>
    <property type="match status" value="1"/>
</dbReference>
<dbReference type="RefSeq" id="WP_114357122.1">
    <property type="nucleotide sequence ID" value="NZ_QRDT01000005.1"/>
</dbReference>
<dbReference type="PANTHER" id="PTHR43861">
    <property type="entry name" value="TRANS-ACONITATE 2-METHYLTRANSFERASE-RELATED"/>
    <property type="match status" value="1"/>
</dbReference>
<proteinExistence type="predicted"/>
<dbReference type="InterPro" id="IPR013630">
    <property type="entry name" value="Methyltransf_Zn-bd_dom_put"/>
</dbReference>